<feature type="domain" description="HTH tetR-type" evidence="3">
    <location>
        <begin position="6"/>
        <end position="66"/>
    </location>
</feature>
<dbReference type="Pfam" id="PF08359">
    <property type="entry name" value="TetR_C_4"/>
    <property type="match status" value="1"/>
</dbReference>
<dbReference type="PRINTS" id="PR00455">
    <property type="entry name" value="HTHTETR"/>
</dbReference>
<dbReference type="KEGG" id="dai:Desaci_0835"/>
<keyword evidence="1 2" id="KW-0238">DNA-binding</keyword>
<dbReference type="OrthoDB" id="13453at2"/>
<dbReference type="InterPro" id="IPR009057">
    <property type="entry name" value="Homeodomain-like_sf"/>
</dbReference>
<dbReference type="InterPro" id="IPR050624">
    <property type="entry name" value="HTH-type_Tx_Regulator"/>
</dbReference>
<dbReference type="InterPro" id="IPR036271">
    <property type="entry name" value="Tet_transcr_reg_TetR-rel_C_sf"/>
</dbReference>
<evidence type="ECO:0000256" key="2">
    <source>
        <dbReference type="PROSITE-ProRule" id="PRU00335"/>
    </source>
</evidence>
<dbReference type="AlphaFoldDB" id="I4D267"/>
<dbReference type="STRING" id="646529.Desaci_0835"/>
<dbReference type="InterPro" id="IPR013570">
    <property type="entry name" value="Tscrpt_reg_YsiA_C"/>
</dbReference>
<protein>
    <submittedName>
        <fullName evidence="4">Transcriptional regulator</fullName>
    </submittedName>
</protein>
<dbReference type="SUPFAM" id="SSF48498">
    <property type="entry name" value="Tetracyclin repressor-like, C-terminal domain"/>
    <property type="match status" value="1"/>
</dbReference>
<dbReference type="Gene3D" id="1.10.10.60">
    <property type="entry name" value="Homeodomain-like"/>
    <property type="match status" value="1"/>
</dbReference>
<reference evidence="4 5" key="1">
    <citation type="journal article" date="2012" name="J. Bacteriol.">
        <title>Complete genome sequences of Desulfosporosinus orientis DSM765T, Desulfosporosinus youngiae DSM17734T, Desulfosporosinus meridiei DSM13257T, and Desulfosporosinus acidiphilus DSM22704T.</title>
        <authorList>
            <person name="Pester M."/>
            <person name="Brambilla E."/>
            <person name="Alazard D."/>
            <person name="Rattei T."/>
            <person name="Weinmaier T."/>
            <person name="Han J."/>
            <person name="Lucas S."/>
            <person name="Lapidus A."/>
            <person name="Cheng J.F."/>
            <person name="Goodwin L."/>
            <person name="Pitluck S."/>
            <person name="Peters L."/>
            <person name="Ovchinnikova G."/>
            <person name="Teshima H."/>
            <person name="Detter J.C."/>
            <person name="Han C.S."/>
            <person name="Tapia R."/>
            <person name="Land M.L."/>
            <person name="Hauser L."/>
            <person name="Kyrpides N.C."/>
            <person name="Ivanova N.N."/>
            <person name="Pagani I."/>
            <person name="Huntmann M."/>
            <person name="Wei C.L."/>
            <person name="Davenport K.W."/>
            <person name="Daligault H."/>
            <person name="Chain P.S."/>
            <person name="Chen A."/>
            <person name="Mavromatis K."/>
            <person name="Markowitz V."/>
            <person name="Szeto E."/>
            <person name="Mikhailova N."/>
            <person name="Pati A."/>
            <person name="Wagner M."/>
            <person name="Woyke T."/>
            <person name="Ollivier B."/>
            <person name="Klenk H.P."/>
            <person name="Spring S."/>
            <person name="Loy A."/>
        </authorList>
    </citation>
    <scope>NUCLEOTIDE SEQUENCE [LARGE SCALE GENOMIC DNA]</scope>
    <source>
        <strain evidence="5">DSM 22704 / JCM 16185 / SJ4</strain>
    </source>
</reference>
<dbReference type="PANTHER" id="PTHR43479">
    <property type="entry name" value="ACREF/ENVCD OPERON REPRESSOR-RELATED"/>
    <property type="match status" value="1"/>
</dbReference>
<sequence>MEPRLISRREGIILTSIQIIHEAGFQGLSTREVAKREGISESAIFKHFKSKGELILAILNHFSQYDQAVFTAVKARKVHEVEAIQDFVETFVTYYENYPPITAILNTYDNLFSDKEFNEKVKSIFFARLNFLQELVDRGVEAGLISGEISSEALADTIDGIIRLMSLKWRMNNFSFSLREETMKTVNSILKGFTFLNH</sequence>
<evidence type="ECO:0000259" key="3">
    <source>
        <dbReference type="PROSITE" id="PS50977"/>
    </source>
</evidence>
<gene>
    <name evidence="4" type="ordered locus">Desaci_0835</name>
</gene>
<accession>I4D267</accession>
<dbReference type="InterPro" id="IPR001647">
    <property type="entry name" value="HTH_TetR"/>
</dbReference>
<dbReference type="Proteomes" id="UP000002892">
    <property type="component" value="Chromosome"/>
</dbReference>
<proteinExistence type="predicted"/>
<dbReference type="eggNOG" id="COG1309">
    <property type="taxonomic scope" value="Bacteria"/>
</dbReference>
<dbReference type="RefSeq" id="WP_014825902.1">
    <property type="nucleotide sequence ID" value="NC_018068.1"/>
</dbReference>
<keyword evidence="5" id="KW-1185">Reference proteome</keyword>
<evidence type="ECO:0000313" key="4">
    <source>
        <dbReference type="EMBL" id="AFM39891.1"/>
    </source>
</evidence>
<dbReference type="HOGENOM" id="CLU_069356_12_3_9"/>
<evidence type="ECO:0000256" key="1">
    <source>
        <dbReference type="ARBA" id="ARBA00023125"/>
    </source>
</evidence>
<dbReference type="Gene3D" id="1.10.357.10">
    <property type="entry name" value="Tetracycline Repressor, domain 2"/>
    <property type="match status" value="1"/>
</dbReference>
<name>I4D267_DESAJ</name>
<organism evidence="4 5">
    <name type="scientific">Desulfosporosinus acidiphilus (strain DSM 22704 / JCM 16185 / SJ4)</name>
    <dbReference type="NCBI Taxonomy" id="646529"/>
    <lineage>
        <taxon>Bacteria</taxon>
        <taxon>Bacillati</taxon>
        <taxon>Bacillota</taxon>
        <taxon>Clostridia</taxon>
        <taxon>Eubacteriales</taxon>
        <taxon>Desulfitobacteriaceae</taxon>
        <taxon>Desulfosporosinus</taxon>
    </lineage>
</organism>
<feature type="DNA-binding region" description="H-T-H motif" evidence="2">
    <location>
        <begin position="29"/>
        <end position="48"/>
    </location>
</feature>
<dbReference type="PANTHER" id="PTHR43479:SF11">
    <property type="entry name" value="ACREF_ENVCD OPERON REPRESSOR-RELATED"/>
    <property type="match status" value="1"/>
</dbReference>
<dbReference type="PROSITE" id="PS50977">
    <property type="entry name" value="HTH_TETR_2"/>
    <property type="match status" value="1"/>
</dbReference>
<dbReference type="EMBL" id="CP003639">
    <property type="protein sequence ID" value="AFM39891.1"/>
    <property type="molecule type" value="Genomic_DNA"/>
</dbReference>
<dbReference type="GO" id="GO:0003677">
    <property type="term" value="F:DNA binding"/>
    <property type="evidence" value="ECO:0007669"/>
    <property type="project" value="UniProtKB-UniRule"/>
</dbReference>
<evidence type="ECO:0000313" key="5">
    <source>
        <dbReference type="Proteomes" id="UP000002892"/>
    </source>
</evidence>
<dbReference type="Pfam" id="PF00440">
    <property type="entry name" value="TetR_N"/>
    <property type="match status" value="1"/>
</dbReference>
<dbReference type="SUPFAM" id="SSF46689">
    <property type="entry name" value="Homeodomain-like"/>
    <property type="match status" value="1"/>
</dbReference>